<dbReference type="InterPro" id="IPR017473">
    <property type="entry name" value="Undecaprenyl-P_gluc_Ptfrase"/>
</dbReference>
<reference evidence="9 10" key="1">
    <citation type="submission" date="2020-08" db="EMBL/GenBank/DDBJ databases">
        <title>Genomic Encyclopedia of Type Strains, Phase IV (KMG-IV): sequencing the most valuable type-strain genomes for metagenomic binning, comparative biology and taxonomic classification.</title>
        <authorList>
            <person name="Goeker M."/>
        </authorList>
    </citation>
    <scope>NUCLEOTIDE SEQUENCE [LARGE SCALE GENOMIC DNA]</scope>
    <source>
        <strain evidence="9 10">DSM 23240</strain>
    </source>
</reference>
<dbReference type="PANTHER" id="PTHR30576">
    <property type="entry name" value="COLANIC BIOSYNTHESIS UDP-GLUCOSE LIPID CARRIER TRANSFERASE"/>
    <property type="match status" value="1"/>
</dbReference>
<evidence type="ECO:0000313" key="10">
    <source>
        <dbReference type="Proteomes" id="UP000571084"/>
    </source>
</evidence>
<keyword evidence="3 9" id="KW-0808">Transferase</keyword>
<protein>
    <submittedName>
        <fullName evidence="9">Putative colanic acid biosynthesis UDP-glucose lipid carrier transferase</fullName>
    </submittedName>
</protein>
<evidence type="ECO:0000313" key="9">
    <source>
        <dbReference type="EMBL" id="MBB5199121.1"/>
    </source>
</evidence>
<feature type="domain" description="Bacterial sugar transferase" evidence="8">
    <location>
        <begin position="281"/>
        <end position="463"/>
    </location>
</feature>
<sequence length="471" mass="53629">MPTSSGLIFKQAFELELLRRLIDVVVLAGAALLANYLRYGSAFGPIPPVHLVLLYLSCAMVLFGFPQKGISTRGRLMPQMFVRFATSWAMILLAGLLLTFFVHRASELSRLWLLYWYVTGFVFLSLYKIFTHGVLSIIRRRGLNSKRIMIVGYGRTGQEMHKRALQHHGYGYDVTAIYADPADQASIDLDANSPTCIKSLDAINDYLQENDIHEIWITLPISASAQLLELQYLLRNALVDVRWVPDMLGFQMVNHQMVDFLGLATVELNRPVSHGMRGVIKHLFDKVFATVVLTLLLPVFAVIAVGIKCSSSGPIFFKQARLGFNGKKFMVYKFRSMTMHKETGELCQATQNDVRITPFGQFLRRTSLDELPQFINVLLGDMSVVGPRPHALQHNVKYEEILELYMARHRVRPGITGWAQIHGLRGETDTLDKMEKRVEFDMHYIHNWSLLMDLRIVIWTAFKGWTGSNAY</sequence>
<evidence type="ECO:0000256" key="5">
    <source>
        <dbReference type="ARBA" id="ARBA00022989"/>
    </source>
</evidence>
<dbReference type="AlphaFoldDB" id="A0A840RR98"/>
<feature type="transmembrane region" description="Helical" evidence="7">
    <location>
        <begin position="45"/>
        <end position="65"/>
    </location>
</feature>
<keyword evidence="5 7" id="KW-1133">Transmembrane helix</keyword>
<dbReference type="Pfam" id="PF13727">
    <property type="entry name" value="CoA_binding_3"/>
    <property type="match status" value="1"/>
</dbReference>
<dbReference type="SUPFAM" id="SSF51735">
    <property type="entry name" value="NAD(P)-binding Rossmann-fold domains"/>
    <property type="match status" value="1"/>
</dbReference>
<dbReference type="Gene3D" id="3.40.50.720">
    <property type="entry name" value="NAD(P)-binding Rossmann-like Domain"/>
    <property type="match status" value="1"/>
</dbReference>
<accession>A0A840RR98</accession>
<evidence type="ECO:0000256" key="6">
    <source>
        <dbReference type="ARBA" id="ARBA00023136"/>
    </source>
</evidence>
<dbReference type="PANTHER" id="PTHR30576:SF0">
    <property type="entry name" value="UNDECAPRENYL-PHOSPHATE N-ACETYLGALACTOSAMINYL 1-PHOSPHATE TRANSFERASE-RELATED"/>
    <property type="match status" value="1"/>
</dbReference>
<dbReference type="NCBIfam" id="TIGR03023">
    <property type="entry name" value="WcaJ_sugtrans"/>
    <property type="match status" value="1"/>
</dbReference>
<feature type="transmembrane region" description="Helical" evidence="7">
    <location>
        <begin position="114"/>
        <end position="138"/>
    </location>
</feature>
<evidence type="ECO:0000256" key="2">
    <source>
        <dbReference type="ARBA" id="ARBA00006464"/>
    </source>
</evidence>
<comment type="subcellular location">
    <subcellularLocation>
        <location evidence="1">Membrane</location>
        <topology evidence="1">Multi-pass membrane protein</topology>
    </subcellularLocation>
</comment>
<evidence type="ECO:0000256" key="7">
    <source>
        <dbReference type="SAM" id="Phobius"/>
    </source>
</evidence>
<dbReference type="GO" id="GO:0016780">
    <property type="term" value="F:phosphotransferase activity, for other substituted phosphate groups"/>
    <property type="evidence" value="ECO:0007669"/>
    <property type="project" value="TreeGrafter"/>
</dbReference>
<dbReference type="RefSeq" id="WP_168055494.1">
    <property type="nucleotide sequence ID" value="NZ_JAAOZT010000006.1"/>
</dbReference>
<organism evidence="9 10">
    <name type="scientific">Glaciimonas immobilis</name>
    <dbReference type="NCBI Taxonomy" id="728004"/>
    <lineage>
        <taxon>Bacteria</taxon>
        <taxon>Pseudomonadati</taxon>
        <taxon>Pseudomonadota</taxon>
        <taxon>Betaproteobacteria</taxon>
        <taxon>Burkholderiales</taxon>
        <taxon>Oxalobacteraceae</taxon>
        <taxon>Glaciimonas</taxon>
    </lineage>
</organism>
<dbReference type="NCBIfam" id="TIGR03025">
    <property type="entry name" value="EPS_sugtrans"/>
    <property type="match status" value="1"/>
</dbReference>
<keyword evidence="4 7" id="KW-0812">Transmembrane</keyword>
<dbReference type="InterPro" id="IPR017475">
    <property type="entry name" value="EPS_sugar_tfrase"/>
</dbReference>
<dbReference type="Pfam" id="PF02397">
    <property type="entry name" value="Bac_transf"/>
    <property type="match status" value="1"/>
</dbReference>
<comment type="caution">
    <text evidence="9">The sequence shown here is derived from an EMBL/GenBank/DDBJ whole genome shotgun (WGS) entry which is preliminary data.</text>
</comment>
<dbReference type="EMBL" id="JACHHQ010000002">
    <property type="protein sequence ID" value="MBB5199121.1"/>
    <property type="molecule type" value="Genomic_DNA"/>
</dbReference>
<feature type="transmembrane region" description="Helical" evidence="7">
    <location>
        <begin position="21"/>
        <end position="39"/>
    </location>
</feature>
<evidence type="ECO:0000259" key="8">
    <source>
        <dbReference type="Pfam" id="PF02397"/>
    </source>
</evidence>
<evidence type="ECO:0000256" key="1">
    <source>
        <dbReference type="ARBA" id="ARBA00004141"/>
    </source>
</evidence>
<keyword evidence="6 7" id="KW-0472">Membrane</keyword>
<evidence type="ECO:0000256" key="4">
    <source>
        <dbReference type="ARBA" id="ARBA00022692"/>
    </source>
</evidence>
<feature type="transmembrane region" description="Helical" evidence="7">
    <location>
        <begin position="287"/>
        <end position="307"/>
    </location>
</feature>
<evidence type="ECO:0000256" key="3">
    <source>
        <dbReference type="ARBA" id="ARBA00022679"/>
    </source>
</evidence>
<dbReference type="InterPro" id="IPR036291">
    <property type="entry name" value="NAD(P)-bd_dom_sf"/>
</dbReference>
<dbReference type="Proteomes" id="UP000571084">
    <property type="component" value="Unassembled WGS sequence"/>
</dbReference>
<dbReference type="GO" id="GO:0016020">
    <property type="term" value="C:membrane"/>
    <property type="evidence" value="ECO:0007669"/>
    <property type="project" value="UniProtKB-SubCell"/>
</dbReference>
<dbReference type="InterPro" id="IPR003362">
    <property type="entry name" value="Bact_transf"/>
</dbReference>
<name>A0A840RR98_9BURK</name>
<keyword evidence="10" id="KW-1185">Reference proteome</keyword>
<feature type="transmembrane region" description="Helical" evidence="7">
    <location>
        <begin position="81"/>
        <end position="102"/>
    </location>
</feature>
<gene>
    <name evidence="9" type="ORF">HNR39_000948</name>
</gene>
<proteinExistence type="inferred from homology"/>
<comment type="similarity">
    <text evidence="2">Belongs to the bacterial sugar transferase family.</text>
</comment>